<name>A0ABW4MPB6_9BACI</name>
<dbReference type="SUPFAM" id="SSF103473">
    <property type="entry name" value="MFS general substrate transporter"/>
    <property type="match status" value="1"/>
</dbReference>
<feature type="transmembrane region" description="Helical" evidence="6">
    <location>
        <begin position="20"/>
        <end position="40"/>
    </location>
</feature>
<evidence type="ECO:0000256" key="3">
    <source>
        <dbReference type="ARBA" id="ARBA00022692"/>
    </source>
</evidence>
<dbReference type="PANTHER" id="PTHR23520:SF5">
    <property type="entry name" value="TRANSPORTER, PUTATIVE (AFU_ORTHOLOGUE AFUA_3G04000)-RELATED"/>
    <property type="match status" value="1"/>
</dbReference>
<feature type="transmembrane region" description="Helical" evidence="6">
    <location>
        <begin position="372"/>
        <end position="400"/>
    </location>
</feature>
<dbReference type="Pfam" id="PF07690">
    <property type="entry name" value="MFS_1"/>
    <property type="match status" value="2"/>
</dbReference>
<dbReference type="PROSITE" id="PS00216">
    <property type="entry name" value="SUGAR_TRANSPORT_1"/>
    <property type="match status" value="1"/>
</dbReference>
<dbReference type="RefSeq" id="WP_388039268.1">
    <property type="nucleotide sequence ID" value="NZ_JBHUEK010000024.1"/>
</dbReference>
<sequence>MLVREDNTDRIHPVVKKLMLVNLIRSIGQGMMVVVLALYLDALGWSSVKIGTVLAAGGLLSVFLAPLVGIFSDRVGRKPFVLLSELSTAGCALIGILSINPVLLFIAITFSGFGKADAGSASPFAPAEQAWLASFIKPSERGKIYSLNNALSFFGMATGAMLVGTLSFGNLSLGISVYHLAFYSTFAFSIATAAIVVTVSGEPFNRKEKPMEKMTQIEEVKITKEENTAILKLAGINVLNGIAIGLTGPMMAYWFSVKFGVSSAQIGGTLALTFFATGIISTFQAGISKKYGTVQSIVMVRYIACLLLVLMPLLSSYALVSILYILRTALNRGSQGAAQALSVSLTRGKRSGFASSINLLSMRLPISIGPYITGYLFGLGALALPFYLAAGLQGSFAYLYGKAFRAYDTKIKLNPSSG</sequence>
<keyword evidence="4 6" id="KW-1133">Transmembrane helix</keyword>
<feature type="transmembrane region" description="Helical" evidence="6">
    <location>
        <begin position="180"/>
        <end position="201"/>
    </location>
</feature>
<keyword evidence="9" id="KW-1185">Reference proteome</keyword>
<feature type="transmembrane region" description="Helical" evidence="6">
    <location>
        <begin position="266"/>
        <end position="287"/>
    </location>
</feature>
<feature type="domain" description="Major facilitator superfamily (MFS) profile" evidence="7">
    <location>
        <begin position="14"/>
        <end position="405"/>
    </location>
</feature>
<proteinExistence type="predicted"/>
<keyword evidence="3 6" id="KW-0812">Transmembrane</keyword>
<feature type="transmembrane region" description="Helical" evidence="6">
    <location>
        <begin position="52"/>
        <end position="72"/>
    </location>
</feature>
<evidence type="ECO:0000256" key="6">
    <source>
        <dbReference type="SAM" id="Phobius"/>
    </source>
</evidence>
<dbReference type="EMBL" id="JBHUEK010000024">
    <property type="protein sequence ID" value="MFD1779862.1"/>
    <property type="molecule type" value="Genomic_DNA"/>
</dbReference>
<evidence type="ECO:0000256" key="1">
    <source>
        <dbReference type="ARBA" id="ARBA00004651"/>
    </source>
</evidence>
<dbReference type="InterPro" id="IPR020846">
    <property type="entry name" value="MFS_dom"/>
</dbReference>
<feature type="transmembrane region" description="Helical" evidence="6">
    <location>
        <begin position="299"/>
        <end position="326"/>
    </location>
</feature>
<evidence type="ECO:0000256" key="5">
    <source>
        <dbReference type="ARBA" id="ARBA00023136"/>
    </source>
</evidence>
<gene>
    <name evidence="8" type="ORF">ACFSFW_14450</name>
</gene>
<evidence type="ECO:0000313" key="8">
    <source>
        <dbReference type="EMBL" id="MFD1779862.1"/>
    </source>
</evidence>
<comment type="subcellular location">
    <subcellularLocation>
        <location evidence="1">Cell membrane</location>
        <topology evidence="1">Multi-pass membrane protein</topology>
    </subcellularLocation>
</comment>
<feature type="transmembrane region" description="Helical" evidence="6">
    <location>
        <begin position="147"/>
        <end position="168"/>
    </location>
</feature>
<organism evidence="8 9">
    <name type="scientific">Fredinandcohnia salidurans</name>
    <dbReference type="NCBI Taxonomy" id="2595041"/>
    <lineage>
        <taxon>Bacteria</taxon>
        <taxon>Bacillati</taxon>
        <taxon>Bacillota</taxon>
        <taxon>Bacilli</taxon>
        <taxon>Bacillales</taxon>
        <taxon>Bacillaceae</taxon>
        <taxon>Fredinandcohnia</taxon>
    </lineage>
</organism>
<dbReference type="PROSITE" id="PS50850">
    <property type="entry name" value="MFS"/>
    <property type="match status" value="1"/>
</dbReference>
<dbReference type="Gene3D" id="1.20.1250.20">
    <property type="entry name" value="MFS general substrate transporter like domains"/>
    <property type="match status" value="2"/>
</dbReference>
<feature type="transmembrane region" description="Helical" evidence="6">
    <location>
        <begin position="92"/>
        <end position="113"/>
    </location>
</feature>
<feature type="transmembrane region" description="Helical" evidence="6">
    <location>
        <begin position="230"/>
        <end position="254"/>
    </location>
</feature>
<dbReference type="InterPro" id="IPR036259">
    <property type="entry name" value="MFS_trans_sf"/>
</dbReference>
<evidence type="ECO:0000256" key="4">
    <source>
        <dbReference type="ARBA" id="ARBA00022989"/>
    </source>
</evidence>
<protein>
    <submittedName>
        <fullName evidence="8">MFS transporter</fullName>
    </submittedName>
</protein>
<evidence type="ECO:0000259" key="7">
    <source>
        <dbReference type="PROSITE" id="PS50850"/>
    </source>
</evidence>
<dbReference type="InterPro" id="IPR005829">
    <property type="entry name" value="Sugar_transporter_CS"/>
</dbReference>
<comment type="caution">
    <text evidence="8">The sequence shown here is derived from an EMBL/GenBank/DDBJ whole genome shotgun (WGS) entry which is preliminary data.</text>
</comment>
<accession>A0ABW4MPB6</accession>
<keyword evidence="5 6" id="KW-0472">Membrane</keyword>
<dbReference type="Proteomes" id="UP001597227">
    <property type="component" value="Unassembled WGS sequence"/>
</dbReference>
<reference evidence="9" key="1">
    <citation type="journal article" date="2019" name="Int. J. Syst. Evol. Microbiol.">
        <title>The Global Catalogue of Microorganisms (GCM) 10K type strain sequencing project: providing services to taxonomists for standard genome sequencing and annotation.</title>
        <authorList>
            <consortium name="The Broad Institute Genomics Platform"/>
            <consortium name="The Broad Institute Genome Sequencing Center for Infectious Disease"/>
            <person name="Wu L."/>
            <person name="Ma J."/>
        </authorList>
    </citation>
    <scope>NUCLEOTIDE SEQUENCE [LARGE SCALE GENOMIC DNA]</scope>
    <source>
        <strain evidence="9">CCUG 15531</strain>
    </source>
</reference>
<evidence type="ECO:0000256" key="2">
    <source>
        <dbReference type="ARBA" id="ARBA00022448"/>
    </source>
</evidence>
<dbReference type="InterPro" id="IPR011701">
    <property type="entry name" value="MFS"/>
</dbReference>
<evidence type="ECO:0000313" key="9">
    <source>
        <dbReference type="Proteomes" id="UP001597227"/>
    </source>
</evidence>
<keyword evidence="2" id="KW-0813">Transport</keyword>
<dbReference type="PANTHER" id="PTHR23520">
    <property type="entry name" value="TRANSPORTER, PUTATIVE (AFU_ORTHOLOGUE AFUA_3G04000)-RELATED"/>
    <property type="match status" value="1"/>
</dbReference>